<keyword evidence="1" id="KW-0347">Helicase</keyword>
<protein>
    <submittedName>
        <fullName evidence="1">DNA or RNA helicase of superfamily II</fullName>
    </submittedName>
</protein>
<dbReference type="InterPro" id="IPR032720">
    <property type="entry name" value="Cys_rich_CWC"/>
</dbReference>
<sequence length="69" mass="7549">MQKNSTGSHPLDQSRCPLCGQSNICDPTGDCWCFHTHIDRQALERIPQASRGKACLCPACAKMTDTDTP</sequence>
<accession>A0A4Q9RE36</accession>
<keyword evidence="1" id="KW-0067">ATP-binding</keyword>
<keyword evidence="1" id="KW-0378">Hydrolase</keyword>
<gene>
    <name evidence="1" type="ORF">DNJ96_00635</name>
</gene>
<keyword evidence="1" id="KW-0547">Nucleotide-binding</keyword>
<name>A0A4Q9RE36_9GAMM</name>
<reference evidence="1 2" key="1">
    <citation type="submission" date="2018-06" db="EMBL/GenBank/DDBJ databases">
        <title>Three novel Pseudomonas species isolated from symptomatic oak.</title>
        <authorList>
            <person name="Bueno-Gonzalez V."/>
            <person name="Brady C."/>
        </authorList>
    </citation>
    <scope>NUCLEOTIDE SEQUENCE [LARGE SCALE GENOMIC DNA]</scope>
    <source>
        <strain evidence="1 2">P17C</strain>
    </source>
</reference>
<dbReference type="GO" id="GO:0004386">
    <property type="term" value="F:helicase activity"/>
    <property type="evidence" value="ECO:0007669"/>
    <property type="project" value="UniProtKB-KW"/>
</dbReference>
<dbReference type="AlphaFoldDB" id="A0A4Q9RE36"/>
<keyword evidence="2" id="KW-1185">Reference proteome</keyword>
<dbReference type="RefSeq" id="WP_131183272.1">
    <property type="nucleotide sequence ID" value="NZ_QJUO01000003.1"/>
</dbReference>
<dbReference type="OrthoDB" id="8912324at2"/>
<proteinExistence type="predicted"/>
<dbReference type="EMBL" id="QJUP01000001">
    <property type="protein sequence ID" value="TBU99840.1"/>
    <property type="molecule type" value="Genomic_DNA"/>
</dbReference>
<organism evidence="1 2">
    <name type="scientific">Stutzerimonas kirkiae</name>
    <dbReference type="NCBI Taxonomy" id="2211392"/>
    <lineage>
        <taxon>Bacteria</taxon>
        <taxon>Pseudomonadati</taxon>
        <taxon>Pseudomonadota</taxon>
        <taxon>Gammaproteobacteria</taxon>
        <taxon>Pseudomonadales</taxon>
        <taxon>Pseudomonadaceae</taxon>
        <taxon>Stutzerimonas</taxon>
    </lineage>
</organism>
<dbReference type="Proteomes" id="UP000292639">
    <property type="component" value="Unassembled WGS sequence"/>
</dbReference>
<dbReference type="Pfam" id="PF14375">
    <property type="entry name" value="Cys_rich_CWC"/>
    <property type="match status" value="1"/>
</dbReference>
<evidence type="ECO:0000313" key="1">
    <source>
        <dbReference type="EMBL" id="TBU99840.1"/>
    </source>
</evidence>
<evidence type="ECO:0000313" key="2">
    <source>
        <dbReference type="Proteomes" id="UP000292639"/>
    </source>
</evidence>
<comment type="caution">
    <text evidence="1">The sequence shown here is derived from an EMBL/GenBank/DDBJ whole genome shotgun (WGS) entry which is preliminary data.</text>
</comment>